<dbReference type="Proteomes" id="UP000198688">
    <property type="component" value="Chromosome I"/>
</dbReference>
<dbReference type="InterPro" id="IPR029063">
    <property type="entry name" value="SAM-dependent_MTases_sf"/>
</dbReference>
<dbReference type="Pfam" id="PF01596">
    <property type="entry name" value="Methyltransf_3"/>
    <property type="match status" value="1"/>
</dbReference>
<dbReference type="PANTHER" id="PTHR43167">
    <property type="entry name" value="PUTATIVE (AFU_ORTHOLOGUE AFUA_6G01830)-RELATED"/>
    <property type="match status" value="1"/>
</dbReference>
<name>A0A1H1SIL7_9ACTN</name>
<reference evidence="4 5" key="1">
    <citation type="submission" date="2016-10" db="EMBL/GenBank/DDBJ databases">
        <authorList>
            <person name="de Groot N.N."/>
        </authorList>
    </citation>
    <scope>NUCLEOTIDE SEQUENCE [LARGE SCALE GENOMIC DNA]</scope>
    <source>
        <strain evidence="4 5">DSM 43941</strain>
    </source>
</reference>
<sequence length="194" mass="20843">MDVVLRGLLDGLHADGVAFDATEPDWGRLRRNVEPETAELLSFVLRVSGGIHVVEIGTGNGLSTLWLADAVRDTGGHLISVDVVDPTATVVNLARAELGNLVTFEVADGGEYLERLPDGSVDLLFLDAERALCPDWWPEPRRVLRAGGLLAVDNVLSHPDEVAGFLALIEADPELDGMTVPVGKGLLLARRHSR</sequence>
<dbReference type="GO" id="GO:0008171">
    <property type="term" value="F:O-methyltransferase activity"/>
    <property type="evidence" value="ECO:0007669"/>
    <property type="project" value="InterPro"/>
</dbReference>
<keyword evidence="5" id="KW-1185">Reference proteome</keyword>
<evidence type="ECO:0000256" key="2">
    <source>
        <dbReference type="ARBA" id="ARBA00022679"/>
    </source>
</evidence>
<evidence type="ECO:0000313" key="4">
    <source>
        <dbReference type="EMBL" id="SDS47854.1"/>
    </source>
</evidence>
<dbReference type="GO" id="GO:0032259">
    <property type="term" value="P:methylation"/>
    <property type="evidence" value="ECO:0007669"/>
    <property type="project" value="UniProtKB-KW"/>
</dbReference>
<evidence type="ECO:0000313" key="5">
    <source>
        <dbReference type="Proteomes" id="UP000198688"/>
    </source>
</evidence>
<dbReference type="CDD" id="cd02440">
    <property type="entry name" value="AdoMet_MTases"/>
    <property type="match status" value="1"/>
</dbReference>
<dbReference type="InterPro" id="IPR002935">
    <property type="entry name" value="SAM_O-MeTrfase"/>
</dbReference>
<evidence type="ECO:0000256" key="3">
    <source>
        <dbReference type="ARBA" id="ARBA00022691"/>
    </source>
</evidence>
<dbReference type="STRING" id="113562.SAMN04489716_0872"/>
<dbReference type="Gene3D" id="3.40.50.150">
    <property type="entry name" value="Vaccinia Virus protein VP39"/>
    <property type="match status" value="1"/>
</dbReference>
<accession>A0A1H1SIL7</accession>
<keyword evidence="3" id="KW-0949">S-adenosyl-L-methionine</keyword>
<gene>
    <name evidence="4" type="ORF">SAMN04489716_0872</name>
</gene>
<protein>
    <submittedName>
        <fullName evidence="4">Predicted O-methyltransferase YrrM</fullName>
    </submittedName>
</protein>
<organism evidence="4 5">
    <name type="scientific">Actinoplanes derwentensis</name>
    <dbReference type="NCBI Taxonomy" id="113562"/>
    <lineage>
        <taxon>Bacteria</taxon>
        <taxon>Bacillati</taxon>
        <taxon>Actinomycetota</taxon>
        <taxon>Actinomycetes</taxon>
        <taxon>Micromonosporales</taxon>
        <taxon>Micromonosporaceae</taxon>
        <taxon>Actinoplanes</taxon>
    </lineage>
</organism>
<dbReference type="OrthoDB" id="9799672at2"/>
<dbReference type="SUPFAM" id="SSF53335">
    <property type="entry name" value="S-adenosyl-L-methionine-dependent methyltransferases"/>
    <property type="match status" value="1"/>
</dbReference>
<dbReference type="AlphaFoldDB" id="A0A1H1SIL7"/>
<keyword evidence="2 4" id="KW-0808">Transferase</keyword>
<dbReference type="PROSITE" id="PS51682">
    <property type="entry name" value="SAM_OMT_I"/>
    <property type="match status" value="1"/>
</dbReference>
<dbReference type="PANTHER" id="PTHR43167:SF1">
    <property type="entry name" value="PUTATIVE (AFU_ORTHOLOGUE AFUA_6G01830)-RELATED"/>
    <property type="match status" value="1"/>
</dbReference>
<dbReference type="EMBL" id="LT629758">
    <property type="protein sequence ID" value="SDS47854.1"/>
    <property type="molecule type" value="Genomic_DNA"/>
</dbReference>
<evidence type="ECO:0000256" key="1">
    <source>
        <dbReference type="ARBA" id="ARBA00022603"/>
    </source>
</evidence>
<proteinExistence type="predicted"/>
<keyword evidence="1 4" id="KW-0489">Methyltransferase</keyword>
<dbReference type="RefSeq" id="WP_092541796.1">
    <property type="nucleotide sequence ID" value="NZ_BOMJ01000009.1"/>
</dbReference>